<dbReference type="EMBL" id="JAAMPU010000103">
    <property type="protein sequence ID" value="NMH27849.1"/>
    <property type="molecule type" value="Genomic_DNA"/>
</dbReference>
<gene>
    <name evidence="1" type="ORF">G6047_07385</name>
</gene>
<sequence length="112" mass="12837">MMVNCLKKPDQLNSGYNFTIGKTLEYSFADGHKDCISFKYFVASIKYMGCVVNDSQISSPLGKFYKVKYSKEDPEMAQIYLTDEISDSSEIYSSGYLRKWHRKGNQAIPSPY</sequence>
<reference evidence="1" key="1">
    <citation type="submission" date="2020-02" db="EMBL/GenBank/DDBJ databases">
        <title>Flavobacterium sp. genome.</title>
        <authorList>
            <person name="Jung H.S."/>
            <person name="Baek J.H."/>
            <person name="Jeon C.O."/>
        </authorList>
    </citation>
    <scope>NUCLEOTIDE SEQUENCE</scope>
    <source>
        <strain evidence="1">SE-s28</strain>
    </source>
</reference>
<dbReference type="RefSeq" id="WP_169526897.1">
    <property type="nucleotide sequence ID" value="NZ_JAAMPU010000103.1"/>
</dbReference>
<evidence type="ECO:0000313" key="2">
    <source>
        <dbReference type="Proteomes" id="UP000712080"/>
    </source>
</evidence>
<dbReference type="Proteomes" id="UP000712080">
    <property type="component" value="Unassembled WGS sequence"/>
</dbReference>
<keyword evidence="2" id="KW-1185">Reference proteome</keyword>
<accession>A0A972FKT1</accession>
<name>A0A972FKT1_9FLAO</name>
<evidence type="ECO:0000313" key="1">
    <source>
        <dbReference type="EMBL" id="NMH27849.1"/>
    </source>
</evidence>
<protein>
    <submittedName>
        <fullName evidence="1">Uncharacterized protein</fullName>
    </submittedName>
</protein>
<proteinExistence type="predicted"/>
<dbReference type="AlphaFoldDB" id="A0A972FKT1"/>
<comment type="caution">
    <text evidence="1">The sequence shown here is derived from an EMBL/GenBank/DDBJ whole genome shotgun (WGS) entry which is preliminary data.</text>
</comment>
<organism evidence="1 2">
    <name type="scientific">Flavobacterium silvaticum</name>
    <dbReference type="NCBI Taxonomy" id="1852020"/>
    <lineage>
        <taxon>Bacteria</taxon>
        <taxon>Pseudomonadati</taxon>
        <taxon>Bacteroidota</taxon>
        <taxon>Flavobacteriia</taxon>
        <taxon>Flavobacteriales</taxon>
        <taxon>Flavobacteriaceae</taxon>
        <taxon>Flavobacterium</taxon>
    </lineage>
</organism>